<keyword evidence="2" id="KW-1185">Reference proteome</keyword>
<proteinExistence type="predicted"/>
<comment type="caution">
    <text evidence="1">The sequence shown here is derived from an EMBL/GenBank/DDBJ whole genome shotgun (WGS) entry which is preliminary data.</text>
</comment>
<dbReference type="RefSeq" id="WP_006092005.1">
    <property type="nucleotide sequence ID" value="NZ_AOHW01000045.1"/>
</dbReference>
<accession>L9VKG0</accession>
<evidence type="ECO:0000313" key="1">
    <source>
        <dbReference type="EMBL" id="ELY37700.1"/>
    </source>
</evidence>
<dbReference type="Proteomes" id="UP000011599">
    <property type="component" value="Unassembled WGS sequence"/>
</dbReference>
<evidence type="ECO:0000313" key="2">
    <source>
        <dbReference type="Proteomes" id="UP000011599"/>
    </source>
</evidence>
<dbReference type="AlphaFoldDB" id="L9VKG0"/>
<sequence length="200" mass="22306">MDVYQLSEDDEPTIEAIRLLIELRETNNAAIACSKVRFASNGLELANEYECESLQEFFADALEDALEYVDEQFVGAKYSHREAKQELLILDVEDLGMSQSGVELIALFQWASGELGEETAHAIAADDGIELKQSGQSRNPLATACAERNHKFDMDVLQQAPGFAKCSECYLSRNAVQHHLKQDVPKVCDACDSIAYEFVY</sequence>
<dbReference type="PATRIC" id="fig|1114856.3.peg.4011"/>
<gene>
    <name evidence="1" type="ORF">C496_19370</name>
</gene>
<name>L9VKG0_9EURY</name>
<organism evidence="1 2">
    <name type="scientific">Natronorubrum tibetense GA33</name>
    <dbReference type="NCBI Taxonomy" id="1114856"/>
    <lineage>
        <taxon>Archaea</taxon>
        <taxon>Methanobacteriati</taxon>
        <taxon>Methanobacteriota</taxon>
        <taxon>Stenosarchaea group</taxon>
        <taxon>Halobacteria</taxon>
        <taxon>Halobacteriales</taxon>
        <taxon>Natrialbaceae</taxon>
        <taxon>Natronorubrum</taxon>
    </lineage>
</organism>
<protein>
    <submittedName>
        <fullName evidence="1">Uncharacterized protein</fullName>
    </submittedName>
</protein>
<reference evidence="1 2" key="1">
    <citation type="journal article" date="2014" name="PLoS Genet.">
        <title>Phylogenetically driven sequencing of extremely halophilic archaea reveals strategies for static and dynamic osmo-response.</title>
        <authorList>
            <person name="Becker E.A."/>
            <person name="Seitzer P.M."/>
            <person name="Tritt A."/>
            <person name="Larsen D."/>
            <person name="Krusor M."/>
            <person name="Yao A.I."/>
            <person name="Wu D."/>
            <person name="Madern D."/>
            <person name="Eisen J.A."/>
            <person name="Darling A.E."/>
            <person name="Facciotti M.T."/>
        </authorList>
    </citation>
    <scope>NUCLEOTIDE SEQUENCE [LARGE SCALE GENOMIC DNA]</scope>
    <source>
        <strain evidence="1 2">GA33</strain>
    </source>
</reference>
<dbReference type="EMBL" id="AOHW01000045">
    <property type="protein sequence ID" value="ELY37700.1"/>
    <property type="molecule type" value="Genomic_DNA"/>
</dbReference>